<dbReference type="SMART" id="SM01294">
    <property type="entry name" value="PKS_PP_betabranch"/>
    <property type="match status" value="1"/>
</dbReference>
<dbReference type="CDD" id="cd00833">
    <property type="entry name" value="PKS"/>
    <property type="match status" value="1"/>
</dbReference>
<dbReference type="InterPro" id="IPR036291">
    <property type="entry name" value="NAD(P)-bd_dom_sf"/>
</dbReference>
<feature type="domain" description="Ketosynthase family 3 (KS3)" evidence="11">
    <location>
        <begin position="21"/>
        <end position="457"/>
    </location>
</feature>
<evidence type="ECO:0000256" key="9">
    <source>
        <dbReference type="ARBA" id="ARBA00022737"/>
    </source>
</evidence>
<evidence type="ECO:0000313" key="13">
    <source>
        <dbReference type="Proteomes" id="UP001165498"/>
    </source>
</evidence>
<dbReference type="Gene3D" id="1.10.1240.100">
    <property type="match status" value="1"/>
</dbReference>
<keyword evidence="13" id="KW-1185">Reference proteome</keyword>
<dbReference type="PROSITE" id="PS00606">
    <property type="entry name" value="KS3_1"/>
    <property type="match status" value="1"/>
</dbReference>
<sequence length="1244" mass="128414">MPLHATRLSAATAAAAPAAADSTIAIIGMSGRLPLADDADTFWRNLLAGRDCIREVPAERWDWRAIYGDPLTEGDRTRVKWGGFIDGLGDFDPLFFGIAPRDAELMDPQHRLLLTHAWLAFEDAGYAPSQLAGSNTAVFVGIGDCGYGGLIASTAAPIEGASATATAPSIGPSRVSYFFDLHGPSEPVDTACSSALIALHRAVHNLQSGQCELALAGGVNAMVTPWVHISFSKAGMLCEDGRCKTFSAAANGYVRGEGIGLFVLKPLAAAERDGDNILGLVRASGVNHGGRASSLTAPNTKAQAELIRSVYSRAGLDPRSIGYLEAHGTGTPLGDPVEVNALKAAFADLYAAVPGAAAAPTCALGSVKTNIGHLEFAAGAASVLKVLLQLRHRTLAPSLHCATVNPYIDFSGSPFRLVPAAEPWTALTDADGRELPRRAGISSFGFGGANAHVVIEEYRPPARTAANAPATVAIPLSARTPALLLQRCRSLRDAVHDAAIDAAGLADIAYTLQVGREPMEQRLGLLVRSAADLAAQLEQVLAGALPAGAVRGEVKRPRDSLQAAASPELRQNLARWQAAGDLAALLQAWAGGAAPDWRVLYGAFAPRRVSLPGYAFELQRYWVPQAEPPPPGAAAPVPAAAHSAAVAAIPARAAETAPVAEILLFSEQWQPAAAGEPAAGVPPRRLVCVLADAAAEAPLRQVFAALAPSLELHCVPAAGSGDAAAATYAAAFGALARDGAIDAVLALQTLTDTAATAAPAQASLMQGLLQAGQGRAKVLIAAAADTAAGRLAAESLVGFERSLGRQDPLRVAVLGHERAGRSWQDWAHSAWAELGLAAFESSLHGAGGRRVLRRIERVPQPAAPPLRRGGSYLITGGAGGLGLLLAEHLAQHYQARLILTGRRPPDAARQARLDALRAQGSEIHFVQADVTDAGALRGALALAGPDGLAGVFHAAGVAALPLPLAQLPLAHFGAVLAPKLAGTDALYAALDGLSLDFVCLFSSSAAVLGDFGSADYAIANRYLAARAADWRAQRPAQPATAVLWPLWQDGGMGADAAATALYLKSSGQAALSTAAGLDLLPRLLAQSWPHSLVLCGEPRRLRALAGTAPSAVGPAFAPPADGPHRRAEYEGLSLEQCALADLKAMAASLLKLGVERLHEQENLADFGFDSISLAEFARRISARYAISVVPSLFFSHASLGALAAHLAQAQAGALAAHYAAPAPVQPQAAAPAAVPRPLPLPLAA</sequence>
<keyword evidence="9" id="KW-0677">Repeat</keyword>
<evidence type="ECO:0000256" key="3">
    <source>
        <dbReference type="ARBA" id="ARBA00005194"/>
    </source>
</evidence>
<keyword evidence="5" id="KW-0596">Phosphopantetheine</keyword>
<dbReference type="InterPro" id="IPR014031">
    <property type="entry name" value="Ketoacyl_synth_C"/>
</dbReference>
<evidence type="ECO:0000313" key="12">
    <source>
        <dbReference type="EMBL" id="MCQ4167726.1"/>
    </source>
</evidence>
<evidence type="ECO:0000256" key="4">
    <source>
        <dbReference type="ARBA" id="ARBA00006484"/>
    </source>
</evidence>
<evidence type="ECO:0000256" key="7">
    <source>
        <dbReference type="ARBA" id="ARBA00022553"/>
    </source>
</evidence>
<dbReference type="InterPro" id="IPR013968">
    <property type="entry name" value="PKS_KR"/>
</dbReference>
<dbReference type="PANTHER" id="PTHR43775:SF37">
    <property type="entry name" value="SI:DKEY-61P9.11"/>
    <property type="match status" value="1"/>
</dbReference>
<dbReference type="InterPro" id="IPR054514">
    <property type="entry name" value="RhiE-like_linker"/>
</dbReference>
<evidence type="ECO:0000259" key="10">
    <source>
        <dbReference type="PROSITE" id="PS50075"/>
    </source>
</evidence>
<dbReference type="Gene3D" id="3.40.50.720">
    <property type="entry name" value="NAD(P)-binding Rossmann-like Domain"/>
    <property type="match status" value="1"/>
</dbReference>
<protein>
    <submittedName>
        <fullName evidence="12">KR domain-containing protein</fullName>
    </submittedName>
</protein>
<comment type="pathway">
    <text evidence="2">Antibiotic biosynthesis.</text>
</comment>
<dbReference type="EMBL" id="JANFQO010000061">
    <property type="protein sequence ID" value="MCQ4167726.1"/>
    <property type="molecule type" value="Genomic_DNA"/>
</dbReference>
<dbReference type="InterPro" id="IPR020841">
    <property type="entry name" value="PKS_Beta-ketoAc_synthase_dom"/>
</dbReference>
<dbReference type="InterPro" id="IPR018201">
    <property type="entry name" value="Ketoacyl_synth_AS"/>
</dbReference>
<dbReference type="SUPFAM" id="SSF53901">
    <property type="entry name" value="Thiolase-like"/>
    <property type="match status" value="1"/>
</dbReference>
<dbReference type="InterPro" id="IPR014030">
    <property type="entry name" value="Ketoacyl_synth_N"/>
</dbReference>
<evidence type="ECO:0000256" key="6">
    <source>
        <dbReference type="ARBA" id="ARBA00022490"/>
    </source>
</evidence>
<dbReference type="SMART" id="SM00823">
    <property type="entry name" value="PKS_PP"/>
    <property type="match status" value="1"/>
</dbReference>
<dbReference type="Pfam" id="PF22336">
    <property type="entry name" value="RhiE-like_linker"/>
    <property type="match status" value="1"/>
</dbReference>
<keyword evidence="7" id="KW-0597">Phosphoprotein</keyword>
<dbReference type="InterPro" id="IPR036736">
    <property type="entry name" value="ACP-like_sf"/>
</dbReference>
<feature type="non-terminal residue" evidence="12">
    <location>
        <position position="1244"/>
    </location>
</feature>
<keyword evidence="8" id="KW-0808">Transferase</keyword>
<dbReference type="SUPFAM" id="SSF51735">
    <property type="entry name" value="NAD(P)-binding Rossmann-fold domains"/>
    <property type="match status" value="1"/>
</dbReference>
<dbReference type="Pfam" id="PF00109">
    <property type="entry name" value="ketoacyl-synt"/>
    <property type="match status" value="1"/>
</dbReference>
<dbReference type="PANTHER" id="PTHR43775">
    <property type="entry name" value="FATTY ACID SYNTHASE"/>
    <property type="match status" value="1"/>
</dbReference>
<dbReference type="Gene3D" id="3.40.47.10">
    <property type="match status" value="1"/>
</dbReference>
<evidence type="ECO:0000259" key="11">
    <source>
        <dbReference type="PROSITE" id="PS52004"/>
    </source>
</evidence>
<gene>
    <name evidence="12" type="ORF">NM961_23735</name>
</gene>
<keyword evidence="6" id="KW-0963">Cytoplasm</keyword>
<evidence type="ECO:0000256" key="8">
    <source>
        <dbReference type="ARBA" id="ARBA00022679"/>
    </source>
</evidence>
<evidence type="ECO:0000256" key="1">
    <source>
        <dbReference type="ARBA" id="ARBA00004496"/>
    </source>
</evidence>
<organism evidence="12 13">
    <name type="scientific">Tahibacter harae</name>
    <dbReference type="NCBI Taxonomy" id="2963937"/>
    <lineage>
        <taxon>Bacteria</taxon>
        <taxon>Pseudomonadati</taxon>
        <taxon>Pseudomonadota</taxon>
        <taxon>Gammaproteobacteria</taxon>
        <taxon>Lysobacterales</taxon>
        <taxon>Rhodanobacteraceae</taxon>
        <taxon>Tahibacter</taxon>
    </lineage>
</organism>
<comment type="subcellular location">
    <subcellularLocation>
        <location evidence="1">Cytoplasm</location>
    </subcellularLocation>
</comment>
<dbReference type="PROSITE" id="PS50075">
    <property type="entry name" value="CARRIER"/>
    <property type="match status" value="1"/>
</dbReference>
<dbReference type="Proteomes" id="UP001165498">
    <property type="component" value="Unassembled WGS sequence"/>
</dbReference>
<dbReference type="SMART" id="SM00825">
    <property type="entry name" value="PKS_KS"/>
    <property type="match status" value="1"/>
</dbReference>
<dbReference type="InterPro" id="IPR057326">
    <property type="entry name" value="KR_dom"/>
</dbReference>
<name>A0ABT1QZL3_9GAMM</name>
<dbReference type="InterPro" id="IPR020806">
    <property type="entry name" value="PKS_PP-bd"/>
</dbReference>
<reference evidence="12" key="1">
    <citation type="submission" date="2022-07" db="EMBL/GenBank/DDBJ databases">
        <title>Tahibacter sp., a new gammaproteobacterium isolated from the silt sample collected at pig farm.</title>
        <authorList>
            <person name="Chen H."/>
        </authorList>
    </citation>
    <scope>NUCLEOTIDE SEQUENCE</scope>
    <source>
        <strain evidence="12">P2K</strain>
    </source>
</reference>
<dbReference type="Pfam" id="PF02801">
    <property type="entry name" value="Ketoacyl-synt_C"/>
    <property type="match status" value="1"/>
</dbReference>
<dbReference type="InterPro" id="IPR016039">
    <property type="entry name" value="Thiolase-like"/>
</dbReference>
<dbReference type="PROSITE" id="PS52004">
    <property type="entry name" value="KS3_2"/>
    <property type="match status" value="1"/>
</dbReference>
<comment type="similarity">
    <text evidence="4">Belongs to the short-chain dehydrogenases/reductases (SDR) family.</text>
</comment>
<accession>A0ABT1QZL3</accession>
<evidence type="ECO:0000256" key="2">
    <source>
        <dbReference type="ARBA" id="ARBA00004792"/>
    </source>
</evidence>
<proteinExistence type="inferred from homology"/>
<dbReference type="Pfam" id="PF08659">
    <property type="entry name" value="KR"/>
    <property type="match status" value="1"/>
</dbReference>
<dbReference type="InterPro" id="IPR009081">
    <property type="entry name" value="PP-bd_ACP"/>
</dbReference>
<dbReference type="Pfam" id="PF00550">
    <property type="entry name" value="PP-binding"/>
    <property type="match status" value="1"/>
</dbReference>
<dbReference type="SMART" id="SM00822">
    <property type="entry name" value="PKS_KR"/>
    <property type="match status" value="1"/>
</dbReference>
<dbReference type="Gene3D" id="1.10.1200.10">
    <property type="entry name" value="ACP-like"/>
    <property type="match status" value="1"/>
</dbReference>
<dbReference type="InterPro" id="IPR050091">
    <property type="entry name" value="PKS_NRPS_Biosynth_Enz"/>
</dbReference>
<dbReference type="SUPFAM" id="SSF47336">
    <property type="entry name" value="ACP-like"/>
    <property type="match status" value="1"/>
</dbReference>
<comment type="caution">
    <text evidence="12">The sequence shown here is derived from an EMBL/GenBank/DDBJ whole genome shotgun (WGS) entry which is preliminary data.</text>
</comment>
<feature type="domain" description="Carrier" evidence="10">
    <location>
        <begin position="1133"/>
        <end position="1210"/>
    </location>
</feature>
<comment type="pathway">
    <text evidence="3">Lipid metabolism; fatty acid biosynthesis.</text>
</comment>
<evidence type="ECO:0000256" key="5">
    <source>
        <dbReference type="ARBA" id="ARBA00022450"/>
    </source>
</evidence>